<keyword evidence="4" id="KW-0808">Transferase</keyword>
<name>A0A6G3QTH0_9ACTN</name>
<feature type="domain" description="N-acetyltransferase" evidence="3">
    <location>
        <begin position="21"/>
        <end position="174"/>
    </location>
</feature>
<dbReference type="PROSITE" id="PS50943">
    <property type="entry name" value="HTH_CROC1"/>
    <property type="match status" value="1"/>
</dbReference>
<accession>A0A6G3QTH0</accession>
<feature type="compositionally biased region" description="Basic and acidic residues" evidence="1">
    <location>
        <begin position="596"/>
        <end position="608"/>
    </location>
</feature>
<protein>
    <submittedName>
        <fullName evidence="4">GNAT family N-acetyltransferase</fullName>
    </submittedName>
</protein>
<dbReference type="SUPFAM" id="SSF55729">
    <property type="entry name" value="Acyl-CoA N-acyltransferases (Nat)"/>
    <property type="match status" value="1"/>
</dbReference>
<dbReference type="Pfam" id="PF13302">
    <property type="entry name" value="Acetyltransf_3"/>
    <property type="match status" value="1"/>
</dbReference>
<dbReference type="InterPro" id="IPR051531">
    <property type="entry name" value="N-acetyltransferase"/>
</dbReference>
<dbReference type="PANTHER" id="PTHR43792">
    <property type="entry name" value="GNAT FAMILY, PUTATIVE (AFU_ORTHOLOGUE AFUA_3G00765)-RELATED-RELATED"/>
    <property type="match status" value="1"/>
</dbReference>
<feature type="region of interest" description="Disordered" evidence="1">
    <location>
        <begin position="190"/>
        <end position="219"/>
    </location>
</feature>
<organism evidence="4">
    <name type="scientific">Streptomyces sp. SID14436</name>
    <dbReference type="NCBI Taxonomy" id="2706070"/>
    <lineage>
        <taxon>Bacteria</taxon>
        <taxon>Bacillati</taxon>
        <taxon>Actinomycetota</taxon>
        <taxon>Actinomycetes</taxon>
        <taxon>Kitasatosporales</taxon>
        <taxon>Streptomycetaceae</taxon>
        <taxon>Streptomyces</taxon>
    </lineage>
</organism>
<sequence>MDSVDTALDRVWPAELRTDRLLLRPVTREDGPLVSELLTDGRVRAHLGGSVTDDRVAARQAAYPTTAGAWTVVRVADQRPIGLVTIGADHRCEGRVELSCQLLPAAWGEGLGREAVAAAVSWWTDAVPGGGPLVAVTQKANRASCRMLEAIGMTVVDELEEHGARQCLYPPRATRTTVTCAGCACLPRGGTPSSVAEAPRPARPRPARTFPRTSRRSPQRNWPVCALPATVPMSELFDAVDALVASRAVLPPPAERKRLRAAHGLTIDEVATALKVRRATVSGWESGKTEPRPPERDAYARLLDKLAELYPAPADAPVQDAAVPATFTGAPAPAETRTLSTGQAPEAADMTATENTQPPAPAPVVAAPVAAPRPARTTRSTSSTLRRPGAKKAAPASTPAGGTDPRFENGPLAVVDVEDGKVLAYCVGGLVLDVPAKSLPSLVDWTLKEAKLGQPKLSGPGKDADPLIVLTEAALERYGLPVTLAEEEKHAGRIPEGHKVIKQLARAEWKLTKRGFGPWARIYRPAIGSERACVQLCIPSWNALDTRHWGEAGQLPPAELARVLGVYASRVMTPRGSTAVTGLELMTALHPPTRASEPDAAGKRHSEHNPGSLGKDAIDPMNWPPCEVPDGHPVLKDLPRFHVRGPGEKLFEEAYDWARPMTDAECTLRHLVGIDVNMAFAAGANGLTVGLGEATHVTNPVFDPKLPGSWLVDLSHVDLSKVKVGKEWVELDGSLLPSPFTPKGERPDGPAWYATPTVAYATELGYEVRPIEAWVRYDNGRYLDGWYNRLRDAYLATMADLGVHTDMEPADFLAAMDGYKDRDPELGLVVSAIKATVKGGLGKLRERPRGEGWRPGQPWRALSRPTWRPDIRAAVISRTRINLHRKIVKHAAFTGQCPVAILSDCVVYAADGTSPLDFLPYREGKPLPGGFKLGINPGLVKHEGTQTVLWGEEVRERFDALELNLARYIKDGTVTDVDNGE</sequence>
<dbReference type="EMBL" id="JAAGMD010000321">
    <property type="protein sequence ID" value="NEA86661.1"/>
    <property type="molecule type" value="Genomic_DNA"/>
</dbReference>
<dbReference type="NCBIfam" id="NF047542">
    <property type="entry name" value="telomere_Tap"/>
    <property type="match status" value="1"/>
</dbReference>
<evidence type="ECO:0000259" key="2">
    <source>
        <dbReference type="PROSITE" id="PS50943"/>
    </source>
</evidence>
<dbReference type="InterPro" id="IPR000182">
    <property type="entry name" value="GNAT_dom"/>
</dbReference>
<dbReference type="SUPFAM" id="SSF47413">
    <property type="entry name" value="lambda repressor-like DNA-binding domains"/>
    <property type="match status" value="1"/>
</dbReference>
<comment type="caution">
    <text evidence="4">The sequence shown here is derived from an EMBL/GenBank/DDBJ whole genome shotgun (WGS) entry which is preliminary data.</text>
</comment>
<dbReference type="PROSITE" id="PS51186">
    <property type="entry name" value="GNAT"/>
    <property type="match status" value="1"/>
</dbReference>
<dbReference type="SMART" id="SM00530">
    <property type="entry name" value="HTH_XRE"/>
    <property type="match status" value="1"/>
</dbReference>
<dbReference type="CDD" id="cd00093">
    <property type="entry name" value="HTH_XRE"/>
    <property type="match status" value="1"/>
</dbReference>
<dbReference type="InterPro" id="IPR016181">
    <property type="entry name" value="Acyl_CoA_acyltransferase"/>
</dbReference>
<dbReference type="Gene3D" id="1.10.260.40">
    <property type="entry name" value="lambda repressor-like DNA-binding domains"/>
    <property type="match status" value="1"/>
</dbReference>
<dbReference type="GO" id="GO:0003677">
    <property type="term" value="F:DNA binding"/>
    <property type="evidence" value="ECO:0007669"/>
    <property type="project" value="InterPro"/>
</dbReference>
<gene>
    <name evidence="4" type="ORF">G3I53_11555</name>
</gene>
<proteinExistence type="predicted"/>
<evidence type="ECO:0000259" key="3">
    <source>
        <dbReference type="PROSITE" id="PS51186"/>
    </source>
</evidence>
<feature type="domain" description="HTH cro/C1-type" evidence="2">
    <location>
        <begin position="257"/>
        <end position="309"/>
    </location>
</feature>
<dbReference type="AlphaFoldDB" id="A0A6G3QTH0"/>
<dbReference type="GO" id="GO:0016747">
    <property type="term" value="F:acyltransferase activity, transferring groups other than amino-acyl groups"/>
    <property type="evidence" value="ECO:0007669"/>
    <property type="project" value="InterPro"/>
</dbReference>
<feature type="region of interest" description="Disordered" evidence="1">
    <location>
        <begin position="328"/>
        <end position="409"/>
    </location>
</feature>
<evidence type="ECO:0000313" key="4">
    <source>
        <dbReference type="EMBL" id="NEA86661.1"/>
    </source>
</evidence>
<dbReference type="Gene3D" id="3.40.630.30">
    <property type="match status" value="1"/>
</dbReference>
<dbReference type="PANTHER" id="PTHR43792:SF1">
    <property type="entry name" value="N-ACETYLTRANSFERASE DOMAIN-CONTAINING PROTEIN"/>
    <property type="match status" value="1"/>
</dbReference>
<dbReference type="InterPro" id="IPR001387">
    <property type="entry name" value="Cro/C1-type_HTH"/>
</dbReference>
<dbReference type="InterPro" id="IPR010982">
    <property type="entry name" value="Lambda_DNA-bd_dom_sf"/>
</dbReference>
<dbReference type="Pfam" id="PF01381">
    <property type="entry name" value="HTH_3"/>
    <property type="match status" value="1"/>
</dbReference>
<reference evidence="4" key="1">
    <citation type="submission" date="2020-01" db="EMBL/GenBank/DDBJ databases">
        <title>Insect and environment-associated Actinomycetes.</title>
        <authorList>
            <person name="Currrie C."/>
            <person name="Chevrette M."/>
            <person name="Carlson C."/>
            <person name="Stubbendieck R."/>
            <person name="Wendt-Pienkowski E."/>
        </authorList>
    </citation>
    <scope>NUCLEOTIDE SEQUENCE</scope>
    <source>
        <strain evidence="4">SID14436</strain>
    </source>
</reference>
<feature type="region of interest" description="Disordered" evidence="1">
    <location>
        <begin position="592"/>
        <end position="615"/>
    </location>
</feature>
<evidence type="ECO:0000256" key="1">
    <source>
        <dbReference type="SAM" id="MobiDB-lite"/>
    </source>
</evidence>
<feature type="compositionally biased region" description="Low complexity" evidence="1">
    <location>
        <begin position="363"/>
        <end position="383"/>
    </location>
</feature>